<keyword evidence="2" id="KW-1185">Reference proteome</keyword>
<protein>
    <submittedName>
        <fullName evidence="1">Uncharacterized protein</fullName>
    </submittedName>
</protein>
<comment type="caution">
    <text evidence="1">The sequence shown here is derived from an EMBL/GenBank/DDBJ whole genome shotgun (WGS) entry which is preliminary data.</text>
</comment>
<evidence type="ECO:0000313" key="2">
    <source>
        <dbReference type="Proteomes" id="UP001159363"/>
    </source>
</evidence>
<name>A0ABQ9HLV4_9NEOP</name>
<proteinExistence type="predicted"/>
<evidence type="ECO:0000313" key="1">
    <source>
        <dbReference type="EMBL" id="KAJ8885275.1"/>
    </source>
</evidence>
<dbReference type="EMBL" id="JARBHB010000004">
    <property type="protein sequence ID" value="KAJ8885275.1"/>
    <property type="molecule type" value="Genomic_DNA"/>
</dbReference>
<sequence length="201" mass="22830">MCRASSYWEFVTRKLFLTFEGPYRVINITRNNCYELADITGKSVGMFNITQLKSYRSKNSYLQLNTSSSNITTIVLKIDYEDHPGRNCKHTASRVTNDVGCSEDIMAVASTAHYSHSALEHWWLHPKACWEVALPTELNAREKRLVASAIICVPSRTRKIPDAPRHTENEVILSLLWQAAYSDSVAHVILLHGRVVDGMFE</sequence>
<gene>
    <name evidence="1" type="ORF">PR048_011472</name>
</gene>
<organism evidence="1 2">
    <name type="scientific">Dryococelus australis</name>
    <dbReference type="NCBI Taxonomy" id="614101"/>
    <lineage>
        <taxon>Eukaryota</taxon>
        <taxon>Metazoa</taxon>
        <taxon>Ecdysozoa</taxon>
        <taxon>Arthropoda</taxon>
        <taxon>Hexapoda</taxon>
        <taxon>Insecta</taxon>
        <taxon>Pterygota</taxon>
        <taxon>Neoptera</taxon>
        <taxon>Polyneoptera</taxon>
        <taxon>Phasmatodea</taxon>
        <taxon>Verophasmatodea</taxon>
        <taxon>Anareolatae</taxon>
        <taxon>Phasmatidae</taxon>
        <taxon>Eurycanthinae</taxon>
        <taxon>Dryococelus</taxon>
    </lineage>
</organism>
<dbReference type="Proteomes" id="UP001159363">
    <property type="component" value="Chromosome X"/>
</dbReference>
<reference evidence="1 2" key="1">
    <citation type="submission" date="2023-02" db="EMBL/GenBank/DDBJ databases">
        <title>LHISI_Scaffold_Assembly.</title>
        <authorList>
            <person name="Stuart O.P."/>
            <person name="Cleave R."/>
            <person name="Magrath M.J.L."/>
            <person name="Mikheyev A.S."/>
        </authorList>
    </citation>
    <scope>NUCLEOTIDE SEQUENCE [LARGE SCALE GENOMIC DNA]</scope>
    <source>
        <strain evidence="1">Daus_M_001</strain>
        <tissue evidence="1">Leg muscle</tissue>
    </source>
</reference>
<accession>A0ABQ9HLV4</accession>